<protein>
    <submittedName>
        <fullName evidence="2">Uncharacterized protein</fullName>
    </submittedName>
</protein>
<evidence type="ECO:0000313" key="1">
    <source>
        <dbReference type="EMBL" id="MWC43679.1"/>
    </source>
</evidence>
<evidence type="ECO:0000313" key="2">
    <source>
        <dbReference type="EMBL" id="SDF37311.1"/>
    </source>
</evidence>
<evidence type="ECO:0000313" key="4">
    <source>
        <dbReference type="Proteomes" id="UP000436801"/>
    </source>
</evidence>
<accession>A0A1G7KJP2</accession>
<dbReference type="EMBL" id="WSUT01000005">
    <property type="protein sequence ID" value="MWC43679.1"/>
    <property type="molecule type" value="Genomic_DNA"/>
</dbReference>
<reference evidence="1 4" key="2">
    <citation type="submission" date="2019-12" db="EMBL/GenBank/DDBJ databases">
        <authorList>
            <person name="Zheng J."/>
        </authorList>
    </citation>
    <scope>NUCLEOTIDE SEQUENCE [LARGE SCALE GENOMIC DNA]</scope>
    <source>
        <strain evidence="1 4">DSM 27347</strain>
    </source>
</reference>
<dbReference type="EMBL" id="FNBI01000003">
    <property type="protein sequence ID" value="SDF37311.1"/>
    <property type="molecule type" value="Genomic_DNA"/>
</dbReference>
<name>A0A1G7KJP2_9SPHN</name>
<sequence length="177" mass="18485">MTDKDLDRIYKANRWLIAKKTGSAGIKAFTVGRESLDALIGQIADAYGLSEEDRARLRPTAGIDLHEGAGKLADMARKSAGVMKGMEIVADARRAGTLMKTGRHLVTKGLPGAARVAKGAKAAGVAGRAVPWVTVAVSAYAVGSAGFFAAKAERFNRDCRNLLQARLDAAKGSASAS</sequence>
<dbReference type="RefSeq" id="WP_149682113.1">
    <property type="nucleotide sequence ID" value="NZ_FNBI01000003.1"/>
</dbReference>
<reference evidence="2 3" key="1">
    <citation type="submission" date="2016-10" db="EMBL/GenBank/DDBJ databases">
        <authorList>
            <person name="Varghese N."/>
            <person name="Submissions S."/>
        </authorList>
    </citation>
    <scope>NUCLEOTIDE SEQUENCE [LARGE SCALE GENOMIC DNA]</scope>
    <source>
        <strain evidence="2 3">S7-754</strain>
    </source>
</reference>
<organism evidence="2 3">
    <name type="scientific">Sphingomonas carotinifaciens</name>
    <dbReference type="NCBI Taxonomy" id="1166323"/>
    <lineage>
        <taxon>Bacteria</taxon>
        <taxon>Pseudomonadati</taxon>
        <taxon>Pseudomonadota</taxon>
        <taxon>Alphaproteobacteria</taxon>
        <taxon>Sphingomonadales</taxon>
        <taxon>Sphingomonadaceae</taxon>
        <taxon>Sphingomonas</taxon>
    </lineage>
</organism>
<dbReference type="Proteomes" id="UP000323502">
    <property type="component" value="Unassembled WGS sequence"/>
</dbReference>
<proteinExistence type="predicted"/>
<gene>
    <name evidence="1" type="ORF">GQR91_08400</name>
    <name evidence="2" type="ORF">SAMN05216557_103142</name>
</gene>
<dbReference type="Proteomes" id="UP000436801">
    <property type="component" value="Unassembled WGS sequence"/>
</dbReference>
<keyword evidence="3" id="KW-1185">Reference proteome</keyword>
<dbReference type="AlphaFoldDB" id="A0A1G7KJP2"/>
<evidence type="ECO:0000313" key="3">
    <source>
        <dbReference type="Proteomes" id="UP000323502"/>
    </source>
</evidence>